<dbReference type="SUPFAM" id="SSF55729">
    <property type="entry name" value="Acyl-CoA N-acyltransferases (Nat)"/>
    <property type="match status" value="1"/>
</dbReference>
<dbReference type="RefSeq" id="WP_137246133.1">
    <property type="nucleotide sequence ID" value="NZ_SZQA01000004.1"/>
</dbReference>
<dbReference type="Gene3D" id="3.40.630.30">
    <property type="match status" value="1"/>
</dbReference>
<dbReference type="CDD" id="cd04301">
    <property type="entry name" value="NAT_SF"/>
    <property type="match status" value="1"/>
</dbReference>
<keyword evidence="2" id="KW-0808">Transferase</keyword>
<dbReference type="Pfam" id="PF00583">
    <property type="entry name" value="Acetyltransf_1"/>
    <property type="match status" value="1"/>
</dbReference>
<dbReference type="PROSITE" id="PS51186">
    <property type="entry name" value="GNAT"/>
    <property type="match status" value="1"/>
</dbReference>
<proteinExistence type="predicted"/>
<reference evidence="2 3" key="1">
    <citation type="submission" date="2019-04" db="EMBL/GenBank/DDBJ databases">
        <title>Herbidospora sp. NEAU-GS14.nov., a novel actinomycete isolated from soil.</title>
        <authorList>
            <person name="Han L."/>
        </authorList>
    </citation>
    <scope>NUCLEOTIDE SEQUENCE [LARGE SCALE GENOMIC DNA]</scope>
    <source>
        <strain evidence="2 3">NEAU-GS14</strain>
    </source>
</reference>
<organism evidence="2 3">
    <name type="scientific">Herbidospora galbida</name>
    <dbReference type="NCBI Taxonomy" id="2575442"/>
    <lineage>
        <taxon>Bacteria</taxon>
        <taxon>Bacillati</taxon>
        <taxon>Actinomycetota</taxon>
        <taxon>Actinomycetes</taxon>
        <taxon>Streptosporangiales</taxon>
        <taxon>Streptosporangiaceae</taxon>
        <taxon>Herbidospora</taxon>
    </lineage>
</organism>
<protein>
    <submittedName>
        <fullName evidence="2">GNAT family N-acetyltransferase</fullName>
    </submittedName>
</protein>
<evidence type="ECO:0000313" key="2">
    <source>
        <dbReference type="EMBL" id="TKK90089.1"/>
    </source>
</evidence>
<dbReference type="OrthoDB" id="5243635at2"/>
<evidence type="ECO:0000313" key="3">
    <source>
        <dbReference type="Proteomes" id="UP000308705"/>
    </source>
</evidence>
<keyword evidence="3" id="KW-1185">Reference proteome</keyword>
<dbReference type="InterPro" id="IPR016181">
    <property type="entry name" value="Acyl_CoA_acyltransferase"/>
</dbReference>
<name>A0A4U3MMM4_9ACTN</name>
<dbReference type="InterPro" id="IPR000182">
    <property type="entry name" value="GNAT_dom"/>
</dbReference>
<dbReference type="AlphaFoldDB" id="A0A4U3MMM4"/>
<feature type="domain" description="N-acetyltransferase" evidence="1">
    <location>
        <begin position="3"/>
        <end position="166"/>
    </location>
</feature>
<dbReference type="GO" id="GO:0016747">
    <property type="term" value="F:acyltransferase activity, transferring groups other than amino-acyl groups"/>
    <property type="evidence" value="ECO:0007669"/>
    <property type="project" value="InterPro"/>
</dbReference>
<sequence>MTIEIGVARADDGDAVGEIHAAGWVVYEPFFEPSYYEKAVAHRRGKWHEVLAEGSETVLLARIEERPLAFSYYGPSADRAFAAEIHGFYGHPDGWGSGIAAALMAATLSRMERDGFGSVHLWTFRDTPRSRRFYVKTGFVESGENRRYDFGEGGLIDQVEYVRRVP</sequence>
<accession>A0A4U3MMM4</accession>
<dbReference type="Proteomes" id="UP000308705">
    <property type="component" value="Unassembled WGS sequence"/>
</dbReference>
<gene>
    <name evidence="2" type="ORF">FDA94_06615</name>
</gene>
<dbReference type="EMBL" id="SZQA01000004">
    <property type="protein sequence ID" value="TKK90089.1"/>
    <property type="molecule type" value="Genomic_DNA"/>
</dbReference>
<evidence type="ECO:0000259" key="1">
    <source>
        <dbReference type="PROSITE" id="PS51186"/>
    </source>
</evidence>
<comment type="caution">
    <text evidence="2">The sequence shown here is derived from an EMBL/GenBank/DDBJ whole genome shotgun (WGS) entry which is preliminary data.</text>
</comment>